<keyword evidence="3" id="KW-1185">Reference proteome</keyword>
<organism evidence="2 3">
    <name type="scientific">Ephemerocybe angulata</name>
    <dbReference type="NCBI Taxonomy" id="980116"/>
    <lineage>
        <taxon>Eukaryota</taxon>
        <taxon>Fungi</taxon>
        <taxon>Dikarya</taxon>
        <taxon>Basidiomycota</taxon>
        <taxon>Agaricomycotina</taxon>
        <taxon>Agaricomycetes</taxon>
        <taxon>Agaricomycetidae</taxon>
        <taxon>Agaricales</taxon>
        <taxon>Agaricineae</taxon>
        <taxon>Psathyrellaceae</taxon>
        <taxon>Ephemerocybe</taxon>
    </lineage>
</organism>
<dbReference type="AlphaFoldDB" id="A0A8H6HPC5"/>
<reference evidence="2 3" key="1">
    <citation type="submission" date="2020-07" db="EMBL/GenBank/DDBJ databases">
        <title>Comparative genomics of pyrophilous fungi reveals a link between fire events and developmental genes.</title>
        <authorList>
            <consortium name="DOE Joint Genome Institute"/>
            <person name="Steindorff A.S."/>
            <person name="Carver A."/>
            <person name="Calhoun S."/>
            <person name="Stillman K."/>
            <person name="Liu H."/>
            <person name="Lipzen A."/>
            <person name="Pangilinan J."/>
            <person name="Labutti K."/>
            <person name="Bruns T.D."/>
            <person name="Grigoriev I.V."/>
        </authorList>
    </citation>
    <scope>NUCLEOTIDE SEQUENCE [LARGE SCALE GENOMIC DNA]</scope>
    <source>
        <strain evidence="2 3">CBS 144469</strain>
    </source>
</reference>
<dbReference type="SUPFAM" id="SSF81383">
    <property type="entry name" value="F-box domain"/>
    <property type="match status" value="1"/>
</dbReference>
<dbReference type="Pfam" id="PF12937">
    <property type="entry name" value="F-box-like"/>
    <property type="match status" value="1"/>
</dbReference>
<name>A0A8H6HPC5_9AGAR</name>
<dbReference type="EMBL" id="JACGCI010000055">
    <property type="protein sequence ID" value="KAF6750748.1"/>
    <property type="molecule type" value="Genomic_DNA"/>
</dbReference>
<dbReference type="Proteomes" id="UP000521943">
    <property type="component" value="Unassembled WGS sequence"/>
</dbReference>
<dbReference type="OrthoDB" id="3365698at2759"/>
<gene>
    <name evidence="2" type="ORF">DFP72DRAFT_778175</name>
</gene>
<comment type="caution">
    <text evidence="2">The sequence shown here is derived from an EMBL/GenBank/DDBJ whole genome shotgun (WGS) entry which is preliminary data.</text>
</comment>
<dbReference type="InterPro" id="IPR001810">
    <property type="entry name" value="F-box_dom"/>
</dbReference>
<feature type="domain" description="F-box" evidence="1">
    <location>
        <begin position="12"/>
        <end position="65"/>
    </location>
</feature>
<evidence type="ECO:0000313" key="3">
    <source>
        <dbReference type="Proteomes" id="UP000521943"/>
    </source>
</evidence>
<dbReference type="Gene3D" id="1.20.1280.50">
    <property type="match status" value="1"/>
</dbReference>
<sequence>VEEELKGYRSILSPIRRLPLEILGEIFKYNFPTFLNSFDRKRLRNLGRVCQRWRDALRSVPSLWK</sequence>
<dbReference type="PROSITE" id="PS50181">
    <property type="entry name" value="FBOX"/>
    <property type="match status" value="1"/>
</dbReference>
<protein>
    <recommendedName>
        <fullName evidence="1">F-box domain-containing protein</fullName>
    </recommendedName>
</protein>
<feature type="non-terminal residue" evidence="2">
    <location>
        <position position="65"/>
    </location>
</feature>
<dbReference type="InterPro" id="IPR036047">
    <property type="entry name" value="F-box-like_dom_sf"/>
</dbReference>
<feature type="non-terminal residue" evidence="2">
    <location>
        <position position="1"/>
    </location>
</feature>
<evidence type="ECO:0000259" key="1">
    <source>
        <dbReference type="PROSITE" id="PS50181"/>
    </source>
</evidence>
<accession>A0A8H6HPC5</accession>
<proteinExistence type="predicted"/>
<evidence type="ECO:0000313" key="2">
    <source>
        <dbReference type="EMBL" id="KAF6750748.1"/>
    </source>
</evidence>